<dbReference type="InterPro" id="IPR018704">
    <property type="entry name" value="SecYEG/CpoB_TPR"/>
</dbReference>
<evidence type="ECO:0000259" key="2">
    <source>
        <dbReference type="Pfam" id="PF09976"/>
    </source>
</evidence>
<organism evidence="3 4">
    <name type="scientific">Sphingomonas rhizophila</name>
    <dbReference type="NCBI Taxonomy" id="2071607"/>
    <lineage>
        <taxon>Bacteria</taxon>
        <taxon>Pseudomonadati</taxon>
        <taxon>Pseudomonadota</taxon>
        <taxon>Alphaproteobacteria</taxon>
        <taxon>Sphingomonadales</taxon>
        <taxon>Sphingomonadaceae</taxon>
        <taxon>Sphingomonas</taxon>
    </lineage>
</organism>
<sequence length="243" mass="25482">MIDEDRLGASPESSDSFVREVDENLRRDQMAHAAKKYGNWAIVAAGLFLLAVGGFLFWKDRQAKAAEASTEQLVEALQGASDKSKDASTKAALDRLAQSDSEGVEASARLARAAIALESNDRATALSIYKAVAADKDLTQAYRDVALIRGTALEYDSLKPDDVIARLQPLAEPGNPFFGSAGEMTALALMAKGQKAAAGQLFAKIAADKETPDTIRARAVQVAGTLGVDASASLPAGDAAQGQ</sequence>
<reference evidence="3 4" key="1">
    <citation type="submission" date="2020-08" db="EMBL/GenBank/DDBJ databases">
        <title>Genome sequence of Sphingomonas rhizophila KACC 19189T.</title>
        <authorList>
            <person name="Hyun D.-W."/>
            <person name="Bae J.-W."/>
        </authorList>
    </citation>
    <scope>NUCLEOTIDE SEQUENCE [LARGE SCALE GENOMIC DNA]</scope>
    <source>
        <strain evidence="3 4">KACC 19189</strain>
    </source>
</reference>
<dbReference type="EMBL" id="CP060717">
    <property type="protein sequence ID" value="QNN64466.1"/>
    <property type="molecule type" value="Genomic_DNA"/>
</dbReference>
<accession>A0A7G9S9E1</accession>
<keyword evidence="1" id="KW-0812">Transmembrane</keyword>
<keyword evidence="1" id="KW-1133">Transmembrane helix</keyword>
<evidence type="ECO:0000313" key="4">
    <source>
        <dbReference type="Proteomes" id="UP000515955"/>
    </source>
</evidence>
<keyword evidence="4" id="KW-1185">Reference proteome</keyword>
<dbReference type="RefSeq" id="WP_187541466.1">
    <property type="nucleotide sequence ID" value="NZ_CP060717.1"/>
</dbReference>
<feature type="transmembrane region" description="Helical" evidence="1">
    <location>
        <begin position="37"/>
        <end position="58"/>
    </location>
</feature>
<evidence type="ECO:0000313" key="3">
    <source>
        <dbReference type="EMBL" id="QNN64466.1"/>
    </source>
</evidence>
<dbReference type="Proteomes" id="UP000515955">
    <property type="component" value="Chromosome"/>
</dbReference>
<name>A0A7G9S9E1_9SPHN</name>
<proteinExistence type="predicted"/>
<gene>
    <name evidence="3" type="ORF">H9L12_09060</name>
</gene>
<protein>
    <submittedName>
        <fullName evidence="3">Tetratricopeptide repeat protein</fullName>
    </submittedName>
</protein>
<evidence type="ECO:0000256" key="1">
    <source>
        <dbReference type="SAM" id="Phobius"/>
    </source>
</evidence>
<keyword evidence="1" id="KW-0472">Membrane</keyword>
<dbReference type="AlphaFoldDB" id="A0A7G9S9E1"/>
<dbReference type="Pfam" id="PF09976">
    <property type="entry name" value="TPR_21"/>
    <property type="match status" value="1"/>
</dbReference>
<dbReference type="KEGG" id="srhi:H9L12_09060"/>
<feature type="domain" description="Ancillary SecYEG translocon subunit/Cell division coordinator CpoB TPR" evidence="2">
    <location>
        <begin position="35"/>
        <end position="204"/>
    </location>
</feature>